<dbReference type="EMBL" id="PQXH01000139">
    <property type="protein sequence ID" value="TGO10301.1"/>
    <property type="molecule type" value="Genomic_DNA"/>
</dbReference>
<accession>A0A4Z1ELS1</accession>
<dbReference type="AlphaFoldDB" id="A0A4Z1ELS1"/>
<name>A0A4Z1ELS1_9HELO</name>
<proteinExistence type="predicted"/>
<protein>
    <submittedName>
        <fullName evidence="1">Uncharacterized protein</fullName>
    </submittedName>
</protein>
<evidence type="ECO:0000313" key="1">
    <source>
        <dbReference type="EMBL" id="TGO10301.1"/>
    </source>
</evidence>
<reference evidence="1 2" key="1">
    <citation type="submission" date="2017-12" db="EMBL/GenBank/DDBJ databases">
        <title>Comparative genomics of Botrytis spp.</title>
        <authorList>
            <person name="Valero-Jimenez C.A."/>
            <person name="Tapia P."/>
            <person name="Veloso J."/>
            <person name="Silva-Moreno E."/>
            <person name="Staats M."/>
            <person name="Valdes J.H."/>
            <person name="Van Kan J.A.L."/>
        </authorList>
    </citation>
    <scope>NUCLEOTIDE SEQUENCE [LARGE SCALE GENOMIC DNA]</scope>
    <source>
        <strain evidence="1 2">Bt9001</strain>
    </source>
</reference>
<comment type="caution">
    <text evidence="1">The sequence shown here is derived from an EMBL/GenBank/DDBJ whole genome shotgun (WGS) entry which is preliminary data.</text>
</comment>
<keyword evidence="2" id="KW-1185">Reference proteome</keyword>
<gene>
    <name evidence="1" type="ORF">BTUL_0139g00280</name>
</gene>
<dbReference type="Proteomes" id="UP000297777">
    <property type="component" value="Unassembled WGS sequence"/>
</dbReference>
<evidence type="ECO:0000313" key="2">
    <source>
        <dbReference type="Proteomes" id="UP000297777"/>
    </source>
</evidence>
<organism evidence="1 2">
    <name type="scientific">Botrytis tulipae</name>
    <dbReference type="NCBI Taxonomy" id="87230"/>
    <lineage>
        <taxon>Eukaryota</taxon>
        <taxon>Fungi</taxon>
        <taxon>Dikarya</taxon>
        <taxon>Ascomycota</taxon>
        <taxon>Pezizomycotina</taxon>
        <taxon>Leotiomycetes</taxon>
        <taxon>Helotiales</taxon>
        <taxon>Sclerotiniaceae</taxon>
        <taxon>Botrytis</taxon>
    </lineage>
</organism>
<sequence>MRSDIGGPNYLAWMLFEWTSSRDVYLKSDLNSGIIRVSMGLIEKPSTNGPLLAYAGFLGSKSGCTTPESDHDA</sequence>